<comment type="caution">
    <text evidence="1">The sequence shown here is derived from an EMBL/GenBank/DDBJ whole genome shotgun (WGS) entry which is preliminary data.</text>
</comment>
<gene>
    <name evidence="1" type="ORF">R54767_03370</name>
</gene>
<evidence type="ECO:0000313" key="2">
    <source>
        <dbReference type="Proteomes" id="UP000789752"/>
    </source>
</evidence>
<reference evidence="1 2" key="1">
    <citation type="submission" date="2021-04" db="EMBL/GenBank/DDBJ databases">
        <authorList>
            <person name="Vanwijnsberghe S."/>
        </authorList>
    </citation>
    <scope>NUCLEOTIDE SEQUENCE [LARGE SCALE GENOMIC DNA]</scope>
    <source>
        <strain evidence="1 2">LMG 32171</strain>
    </source>
</reference>
<name>A0ABN7QPP8_9BURK</name>
<proteinExistence type="predicted"/>
<dbReference type="Proteomes" id="UP000789752">
    <property type="component" value="Unassembled WGS sequence"/>
</dbReference>
<organism evidence="1 2">
    <name type="scientific">Paraburkholderia gardini</name>
    <dbReference type="NCBI Taxonomy" id="2823469"/>
    <lineage>
        <taxon>Bacteria</taxon>
        <taxon>Pseudomonadati</taxon>
        <taxon>Pseudomonadota</taxon>
        <taxon>Betaproteobacteria</taxon>
        <taxon>Burkholderiales</taxon>
        <taxon>Burkholderiaceae</taxon>
        <taxon>Paraburkholderia</taxon>
    </lineage>
</organism>
<sequence>MLLFAAFKAWFSPFAVYAFPLVSCYIFARNTYLACQYYSYKYNRRRKGIMALQAMIMPY</sequence>
<protein>
    <submittedName>
        <fullName evidence="1">Uncharacterized protein</fullName>
    </submittedName>
</protein>
<evidence type="ECO:0000313" key="1">
    <source>
        <dbReference type="EMBL" id="CAG4907094.1"/>
    </source>
</evidence>
<dbReference type="EMBL" id="CAJQYY010000019">
    <property type="protein sequence ID" value="CAG4907094.1"/>
    <property type="molecule type" value="Genomic_DNA"/>
</dbReference>
<accession>A0ABN7QPP8</accession>
<keyword evidence="2" id="KW-1185">Reference proteome</keyword>